<feature type="region of interest" description="Disordered" evidence="1">
    <location>
        <begin position="213"/>
        <end position="236"/>
    </location>
</feature>
<keyword evidence="3" id="KW-1185">Reference proteome</keyword>
<reference evidence="2" key="2">
    <citation type="submission" date="2013-10" db="EMBL/GenBank/DDBJ databases">
        <authorList>
            <person name="Aslett M."/>
        </authorList>
    </citation>
    <scope>NUCLEOTIDE SEQUENCE [LARGE SCALE GENOMIC DNA]</scope>
    <source>
        <strain evidence="2">Houghton</strain>
    </source>
</reference>
<dbReference type="VEuPathDB" id="ToxoDB:ETH2_1059300"/>
<feature type="region of interest" description="Disordered" evidence="1">
    <location>
        <begin position="309"/>
        <end position="332"/>
    </location>
</feature>
<accession>U6KM66</accession>
<evidence type="ECO:0000313" key="2">
    <source>
        <dbReference type="EMBL" id="CDJ37352.1"/>
    </source>
</evidence>
<dbReference type="RefSeq" id="XP_013228190.1">
    <property type="nucleotide sequence ID" value="XM_013372736.1"/>
</dbReference>
<name>U6KM66_EIMTE</name>
<gene>
    <name evidence="2" type="ORF">ETH_00001965</name>
</gene>
<dbReference type="EMBL" id="HG673757">
    <property type="protein sequence ID" value="CDJ37352.1"/>
    <property type="molecule type" value="Genomic_DNA"/>
</dbReference>
<protein>
    <submittedName>
        <fullName evidence="2">Uncharacterized protein</fullName>
    </submittedName>
</protein>
<feature type="compositionally biased region" description="Low complexity" evidence="1">
    <location>
        <begin position="218"/>
        <end position="235"/>
    </location>
</feature>
<reference evidence="2" key="1">
    <citation type="submission" date="2013-10" db="EMBL/GenBank/DDBJ databases">
        <title>Genomic analysis of the causative agents of coccidiosis in chickens.</title>
        <authorList>
            <person name="Reid A.J."/>
            <person name="Blake D."/>
            <person name="Billington K."/>
            <person name="Browne H."/>
            <person name="Dunn M."/>
            <person name="Hung S."/>
            <person name="Kawahara F."/>
            <person name="Miranda-Saavedra D."/>
            <person name="Mourier T."/>
            <person name="Nagra H."/>
            <person name="Otto T.D."/>
            <person name="Rawlings N."/>
            <person name="Sanchez A."/>
            <person name="Sanders M."/>
            <person name="Subramaniam C."/>
            <person name="Tay Y."/>
            <person name="Dear P."/>
            <person name="Doerig C."/>
            <person name="Gruber A."/>
            <person name="Parkinson J."/>
            <person name="Shirley M."/>
            <person name="Wan K.L."/>
            <person name="Berriman M."/>
            <person name="Tomley F."/>
            <person name="Pain A."/>
        </authorList>
    </citation>
    <scope>NUCLEOTIDE SEQUENCE [LARGE SCALE GENOMIC DNA]</scope>
    <source>
        <strain evidence="2">Houghton</strain>
    </source>
</reference>
<evidence type="ECO:0000313" key="3">
    <source>
        <dbReference type="Proteomes" id="UP000030747"/>
    </source>
</evidence>
<dbReference type="OrthoDB" id="331895at2759"/>
<dbReference type="Proteomes" id="UP000030747">
    <property type="component" value="Unassembled WGS sequence"/>
</dbReference>
<feature type="compositionally biased region" description="Low complexity" evidence="1">
    <location>
        <begin position="309"/>
        <end position="326"/>
    </location>
</feature>
<dbReference type="VEuPathDB" id="ToxoDB:ETH_00001965"/>
<sequence length="451" mass="49527">MSMASGVRASQQLQLCPQQGEQQQLQQREQQQQPQFHSFLCNRQNCSTALRRQLYMGGEQQQQQQRFCCCSAAAPALLHVGPGLSLFSGPPFQLWQQQQQRQQLLLRPRAPAAAAAAAAADDKEPCCCSESPTPCPAASQPDSSALASAAATAAAMPAALQQQHGQAAAAAAVAAATPQPPQLQLNLQQELGGVQQLQQLQLQQLHLQRGKDLKKQQEQQQQQQQGQQQQQQQQQEGDRYILHLEPGAGSKLQQQLASLRAAAAAAFGCDDSFCYLLHCSVSGYFRCTDIAAVEAHVAAAVKQLQQEQQQHHGQQQQQQQQQQEGGLRCEGTPRAMATDDGHVLLPLQCPVLLPLVQQLQQQLQQQQLCCLRLKQMDHITLAAAREDPKVRRTIQDFYNRGLSKEEVGGGPWDLVLYRLVHFSSSFAAGGPHRFFQVQRYPGAASGFVSFV</sequence>
<evidence type="ECO:0000256" key="1">
    <source>
        <dbReference type="SAM" id="MobiDB-lite"/>
    </source>
</evidence>
<proteinExistence type="predicted"/>
<dbReference type="AlphaFoldDB" id="U6KM66"/>
<dbReference type="GeneID" id="25249608"/>
<organism evidence="2 3">
    <name type="scientific">Eimeria tenella</name>
    <name type="common">Coccidian parasite</name>
    <dbReference type="NCBI Taxonomy" id="5802"/>
    <lineage>
        <taxon>Eukaryota</taxon>
        <taxon>Sar</taxon>
        <taxon>Alveolata</taxon>
        <taxon>Apicomplexa</taxon>
        <taxon>Conoidasida</taxon>
        <taxon>Coccidia</taxon>
        <taxon>Eucoccidiorida</taxon>
        <taxon>Eimeriorina</taxon>
        <taxon>Eimeriidae</taxon>
        <taxon>Eimeria</taxon>
    </lineage>
</organism>